<dbReference type="SUPFAM" id="SSF51905">
    <property type="entry name" value="FAD/NAD(P)-binding domain"/>
    <property type="match status" value="1"/>
</dbReference>
<dbReference type="EMBL" id="VLKZ01000003">
    <property type="protein sequence ID" value="TWI58166.1"/>
    <property type="molecule type" value="Genomic_DNA"/>
</dbReference>
<protein>
    <submittedName>
        <fullName evidence="1">C-3',4' desaturase CrtD</fullName>
    </submittedName>
</protein>
<evidence type="ECO:0000313" key="2">
    <source>
        <dbReference type="Proteomes" id="UP000315711"/>
    </source>
</evidence>
<name>A0A562QQ17_9BACI</name>
<gene>
    <name evidence="1" type="ORF">IQ10_01499</name>
</gene>
<organism evidence="1 2">
    <name type="scientific">Halalkalibacter nanhaiisediminis</name>
    <dbReference type="NCBI Taxonomy" id="688079"/>
    <lineage>
        <taxon>Bacteria</taxon>
        <taxon>Bacillati</taxon>
        <taxon>Bacillota</taxon>
        <taxon>Bacilli</taxon>
        <taxon>Bacillales</taxon>
        <taxon>Bacillaceae</taxon>
        <taxon>Halalkalibacter</taxon>
    </lineage>
</organism>
<dbReference type="OrthoDB" id="9789960at2"/>
<sequence length="491" mass="55247">MKTDVVVVGAGIGGLSTAALLTKKGYKVVVLEASNELGGCAGKFDRSGYRFAAGATLGMGFEEGGVLFRLYQELNLPLPKLINVPIIMDVHMPDGTIRYFREAENWYKEIARQFPSDQENIIAFYEEVFRIGSLLNQLITQNPTFPPKNLIHLKQLLPLISNQSVKLLPYFTQSVADRLKKYQLLSNKRFITFLNGQLMDSVQTTIHQSSAIIGYAALQTFHRGAYYVYGGLATIAEDLGQFIQHHGGEIIKRSKVIGIQKKADLWHVLTKRKEIFTAKQLVLNNSIHNLHSLLAEDVKGKVNIEEDKEKIRQAWGAFSLYVGCRDFLHEKEPLFHQFIESYDQPLAEGNHFLFSISVQDDQLMTTKGKRSITISTHTEPSQWWVREHYETKKQTYSDKIISTISSHFPAFQSSIDVLLPGTPVTFKRFVHREDGKVGGYISTNKYSWLTSYSSYSGMDGLWLCGDTVFPGAGTLGTVLSGMNVAKQVMQQ</sequence>
<dbReference type="InterPro" id="IPR045892">
    <property type="entry name" value="CrtISO-like"/>
</dbReference>
<reference evidence="1 2" key="1">
    <citation type="journal article" date="2015" name="Stand. Genomic Sci.">
        <title>Genomic Encyclopedia of Bacterial and Archaeal Type Strains, Phase III: the genomes of soil and plant-associated and newly described type strains.</title>
        <authorList>
            <person name="Whitman W.B."/>
            <person name="Woyke T."/>
            <person name="Klenk H.P."/>
            <person name="Zhou Y."/>
            <person name="Lilburn T.G."/>
            <person name="Beck B.J."/>
            <person name="De Vos P."/>
            <person name="Vandamme P."/>
            <person name="Eisen J.A."/>
            <person name="Garrity G."/>
            <person name="Hugenholtz P."/>
            <person name="Kyrpides N.C."/>
        </authorList>
    </citation>
    <scope>NUCLEOTIDE SEQUENCE [LARGE SCALE GENOMIC DNA]</scope>
    <source>
        <strain evidence="1 2">CGMCC 1.10116</strain>
    </source>
</reference>
<dbReference type="Gene3D" id="3.50.50.60">
    <property type="entry name" value="FAD/NAD(P)-binding domain"/>
    <property type="match status" value="2"/>
</dbReference>
<dbReference type="AlphaFoldDB" id="A0A562QQ17"/>
<proteinExistence type="predicted"/>
<dbReference type="RefSeq" id="WP_144449813.1">
    <property type="nucleotide sequence ID" value="NZ_VLKZ01000003.1"/>
</dbReference>
<dbReference type="PANTHER" id="PTHR46313:SF3">
    <property type="entry name" value="PROLYCOPENE ISOMERASE, CHLOROPLASTIC"/>
    <property type="match status" value="1"/>
</dbReference>
<comment type="caution">
    <text evidence="1">The sequence shown here is derived from an EMBL/GenBank/DDBJ whole genome shotgun (WGS) entry which is preliminary data.</text>
</comment>
<dbReference type="Pfam" id="PF13450">
    <property type="entry name" value="NAD_binding_8"/>
    <property type="match status" value="1"/>
</dbReference>
<evidence type="ECO:0000313" key="1">
    <source>
        <dbReference type="EMBL" id="TWI58166.1"/>
    </source>
</evidence>
<keyword evidence="2" id="KW-1185">Reference proteome</keyword>
<accession>A0A562QQ17</accession>
<dbReference type="GO" id="GO:0016116">
    <property type="term" value="P:carotenoid metabolic process"/>
    <property type="evidence" value="ECO:0007669"/>
    <property type="project" value="InterPro"/>
</dbReference>
<dbReference type="InterPro" id="IPR036188">
    <property type="entry name" value="FAD/NAD-bd_sf"/>
</dbReference>
<dbReference type="PANTHER" id="PTHR46313">
    <property type="match status" value="1"/>
</dbReference>
<dbReference type="Proteomes" id="UP000315711">
    <property type="component" value="Unassembled WGS sequence"/>
</dbReference>